<dbReference type="PANTHER" id="PTHR21666">
    <property type="entry name" value="PEPTIDASE-RELATED"/>
    <property type="match status" value="1"/>
</dbReference>
<dbReference type="RefSeq" id="WP_197921049.1">
    <property type="nucleotide sequence ID" value="NZ_CAWPTA010000007.1"/>
</dbReference>
<feature type="domain" description="M23ase beta-sheet core" evidence="2">
    <location>
        <begin position="215"/>
        <end position="276"/>
    </location>
</feature>
<dbReference type="EMBL" id="JAEANY010000002">
    <property type="protein sequence ID" value="MBH5322361.1"/>
    <property type="molecule type" value="Genomic_DNA"/>
</dbReference>
<evidence type="ECO:0000313" key="4">
    <source>
        <dbReference type="Proteomes" id="UP000602442"/>
    </source>
</evidence>
<protein>
    <submittedName>
        <fullName evidence="3">M23 family metallopeptidase</fullName>
    </submittedName>
</protein>
<dbReference type="InterPro" id="IPR016047">
    <property type="entry name" value="M23ase_b-sheet_dom"/>
</dbReference>
<dbReference type="CDD" id="cd12797">
    <property type="entry name" value="M23_peptidase"/>
    <property type="match status" value="1"/>
</dbReference>
<feature type="transmembrane region" description="Helical" evidence="1">
    <location>
        <begin position="6"/>
        <end position="26"/>
    </location>
</feature>
<reference evidence="3 4" key="1">
    <citation type="submission" date="2020-11" db="EMBL/GenBank/DDBJ databases">
        <title>Erythrobacter sediminis sp. nov., a marine bacterium from a tidal flat of Garorim Bay.</title>
        <authorList>
            <person name="Kim D."/>
            <person name="Yoo Y."/>
            <person name="Kim J.-J."/>
        </authorList>
    </citation>
    <scope>NUCLEOTIDE SEQUENCE [LARGE SCALE GENOMIC DNA]</scope>
    <source>
        <strain evidence="3 4">JGD-13</strain>
    </source>
</reference>
<evidence type="ECO:0000256" key="1">
    <source>
        <dbReference type="SAM" id="Phobius"/>
    </source>
</evidence>
<dbReference type="SUPFAM" id="SSF51261">
    <property type="entry name" value="Duplicated hybrid motif"/>
    <property type="match status" value="1"/>
</dbReference>
<feature type="transmembrane region" description="Helical" evidence="1">
    <location>
        <begin position="58"/>
        <end position="79"/>
    </location>
</feature>
<dbReference type="Proteomes" id="UP000602442">
    <property type="component" value="Unassembled WGS sequence"/>
</dbReference>
<evidence type="ECO:0000313" key="3">
    <source>
        <dbReference type="EMBL" id="MBH5322361.1"/>
    </source>
</evidence>
<gene>
    <name evidence="3" type="ORF">I5L03_07155</name>
</gene>
<proteinExistence type="predicted"/>
<dbReference type="InterPro" id="IPR011055">
    <property type="entry name" value="Dup_hybrid_motif"/>
</dbReference>
<dbReference type="PANTHER" id="PTHR21666:SF270">
    <property type="entry name" value="MUREIN HYDROLASE ACTIVATOR ENVC"/>
    <property type="match status" value="1"/>
</dbReference>
<keyword evidence="1" id="KW-1133">Transmembrane helix</keyword>
<dbReference type="Pfam" id="PF01551">
    <property type="entry name" value="Peptidase_M23"/>
    <property type="match status" value="1"/>
</dbReference>
<comment type="caution">
    <text evidence="3">The sequence shown here is derived from an EMBL/GenBank/DDBJ whole genome shotgun (WGS) entry which is preliminary data.</text>
</comment>
<sequence>MEPVAAFPWIALFTILMCGPAVWLALKSKASRWITLCVTFYTAMACVAALYLVPWSFYSYYLLAILLVIAAGGLIVGGIKSRSADWRRPGKLGLFAAIVLTLSGAYFAAMNVRALSAAQPPEGTINMQFPLEAGRYAVTQGGAAPPLQNPNGHAGNPSQLYAYDIVALNSGLHSQTQYLDWSELEFREMWDRVVLAPCSGTAIWVRDGLEDSPTSDDERPAGNVVGIECDGIIVNLAHLRNGSVLVSEGDQIEAGQPIGRIGSSGRTIDPHLHIHAERGPFKGDFSDNEAVPISFDGAFAFRNRIMTSSQPAE</sequence>
<keyword evidence="1" id="KW-0812">Transmembrane</keyword>
<evidence type="ECO:0000259" key="2">
    <source>
        <dbReference type="Pfam" id="PF01551"/>
    </source>
</evidence>
<feature type="transmembrane region" description="Helical" evidence="1">
    <location>
        <begin position="91"/>
        <end position="109"/>
    </location>
</feature>
<dbReference type="Gene3D" id="2.70.70.10">
    <property type="entry name" value="Glucose Permease (Domain IIA)"/>
    <property type="match status" value="1"/>
</dbReference>
<keyword evidence="1" id="KW-0472">Membrane</keyword>
<name>A0ABS0N4L0_9SPHN</name>
<organism evidence="3 4">
    <name type="scientific">Aurantiacibacter sediminis</name>
    <dbReference type="NCBI Taxonomy" id="2793064"/>
    <lineage>
        <taxon>Bacteria</taxon>
        <taxon>Pseudomonadati</taxon>
        <taxon>Pseudomonadota</taxon>
        <taxon>Alphaproteobacteria</taxon>
        <taxon>Sphingomonadales</taxon>
        <taxon>Erythrobacteraceae</taxon>
        <taxon>Aurantiacibacter</taxon>
    </lineage>
</organism>
<feature type="transmembrane region" description="Helical" evidence="1">
    <location>
        <begin position="33"/>
        <end position="52"/>
    </location>
</feature>
<accession>A0ABS0N4L0</accession>
<dbReference type="InterPro" id="IPR050570">
    <property type="entry name" value="Cell_wall_metabolism_enzyme"/>
</dbReference>
<keyword evidence="4" id="KW-1185">Reference proteome</keyword>